<comment type="caution">
    <text evidence="1">The sequence shown here is derived from an EMBL/GenBank/DDBJ whole genome shotgun (WGS) entry which is preliminary data.</text>
</comment>
<dbReference type="AlphaFoldDB" id="A0A8J3FTV9"/>
<keyword evidence="2" id="KW-1185">Reference proteome</keyword>
<organism evidence="1 2">
    <name type="scientific">Longimycelium tulufanense</name>
    <dbReference type="NCBI Taxonomy" id="907463"/>
    <lineage>
        <taxon>Bacteria</taxon>
        <taxon>Bacillati</taxon>
        <taxon>Actinomycetota</taxon>
        <taxon>Actinomycetes</taxon>
        <taxon>Pseudonocardiales</taxon>
        <taxon>Pseudonocardiaceae</taxon>
        <taxon>Longimycelium</taxon>
    </lineage>
</organism>
<accession>A0A8J3FTV9</accession>
<proteinExistence type="predicted"/>
<evidence type="ECO:0000313" key="1">
    <source>
        <dbReference type="EMBL" id="GGM44654.1"/>
    </source>
</evidence>
<gene>
    <name evidence="1" type="ORF">GCM10012275_14630</name>
</gene>
<evidence type="ECO:0000313" key="2">
    <source>
        <dbReference type="Proteomes" id="UP000637578"/>
    </source>
</evidence>
<dbReference type="Proteomes" id="UP000637578">
    <property type="component" value="Unassembled WGS sequence"/>
</dbReference>
<sequence>MAWAAGAACSDVRVDGVGRIPTAGPDIRQPGVRTCHAGLWGNDRAGHRESHPSRAAEIRAAAKHARSVEILAVRGLGILALNDSLLHPAVLGGGCQMRVLLLEPDSRLRPIERRRWGNR</sequence>
<dbReference type="EMBL" id="BMMK01000004">
    <property type="protein sequence ID" value="GGM44654.1"/>
    <property type="molecule type" value="Genomic_DNA"/>
</dbReference>
<protein>
    <submittedName>
        <fullName evidence="1">Uncharacterized protein</fullName>
    </submittedName>
</protein>
<name>A0A8J3FTV9_9PSEU</name>
<reference evidence="1" key="1">
    <citation type="journal article" date="2014" name="Int. J. Syst. Evol. Microbiol.">
        <title>Complete genome sequence of Corynebacterium casei LMG S-19264T (=DSM 44701T), isolated from a smear-ripened cheese.</title>
        <authorList>
            <consortium name="US DOE Joint Genome Institute (JGI-PGF)"/>
            <person name="Walter F."/>
            <person name="Albersmeier A."/>
            <person name="Kalinowski J."/>
            <person name="Ruckert C."/>
        </authorList>
    </citation>
    <scope>NUCLEOTIDE SEQUENCE</scope>
    <source>
        <strain evidence="1">CGMCC 4.5737</strain>
    </source>
</reference>
<reference evidence="1" key="2">
    <citation type="submission" date="2020-09" db="EMBL/GenBank/DDBJ databases">
        <authorList>
            <person name="Sun Q."/>
            <person name="Zhou Y."/>
        </authorList>
    </citation>
    <scope>NUCLEOTIDE SEQUENCE</scope>
    <source>
        <strain evidence="1">CGMCC 4.5737</strain>
    </source>
</reference>